<evidence type="ECO:0000313" key="4">
    <source>
        <dbReference type="EMBL" id="TFI56483.1"/>
    </source>
</evidence>
<keyword evidence="2" id="KW-0012">Acyltransferase</keyword>
<dbReference type="InterPro" id="IPR000182">
    <property type="entry name" value="GNAT_dom"/>
</dbReference>
<dbReference type="Pfam" id="PF00583">
    <property type="entry name" value="Acetyltransf_1"/>
    <property type="match status" value="1"/>
</dbReference>
<comment type="caution">
    <text evidence="4">The sequence shown here is derived from an EMBL/GenBank/DDBJ whole genome shotgun (WGS) entry which is preliminary data.</text>
</comment>
<dbReference type="OrthoDB" id="9804026at2"/>
<gene>
    <name evidence="4" type="ORF">E2493_19980</name>
</gene>
<dbReference type="SUPFAM" id="SSF55729">
    <property type="entry name" value="Acyl-CoA N-acyltransferases (Nat)"/>
    <property type="match status" value="1"/>
</dbReference>
<dbReference type="PANTHER" id="PTHR43877:SF2">
    <property type="entry name" value="AMINOALKYLPHOSPHONATE N-ACETYLTRANSFERASE-RELATED"/>
    <property type="match status" value="1"/>
</dbReference>
<keyword evidence="5" id="KW-1185">Reference proteome</keyword>
<name>A0A4Y8ZKF6_9SPHN</name>
<evidence type="ECO:0000256" key="1">
    <source>
        <dbReference type="ARBA" id="ARBA00022679"/>
    </source>
</evidence>
<dbReference type="PANTHER" id="PTHR43877">
    <property type="entry name" value="AMINOALKYLPHOSPHONATE N-ACETYLTRANSFERASE-RELATED-RELATED"/>
    <property type="match status" value="1"/>
</dbReference>
<dbReference type="CDD" id="cd04301">
    <property type="entry name" value="NAT_SF"/>
    <property type="match status" value="1"/>
</dbReference>
<protein>
    <submittedName>
        <fullName evidence="4">GNAT family N-acetyltransferase</fullName>
    </submittedName>
</protein>
<dbReference type="EMBL" id="SPDV01000073">
    <property type="protein sequence ID" value="TFI56483.1"/>
    <property type="molecule type" value="Genomic_DNA"/>
</dbReference>
<feature type="domain" description="N-acetyltransferase" evidence="3">
    <location>
        <begin position="6"/>
        <end position="157"/>
    </location>
</feature>
<dbReference type="InterPro" id="IPR016181">
    <property type="entry name" value="Acyl_CoA_acyltransferase"/>
</dbReference>
<dbReference type="GO" id="GO:0016747">
    <property type="term" value="F:acyltransferase activity, transferring groups other than amino-acyl groups"/>
    <property type="evidence" value="ECO:0007669"/>
    <property type="project" value="InterPro"/>
</dbReference>
<proteinExistence type="predicted"/>
<evidence type="ECO:0000256" key="2">
    <source>
        <dbReference type="ARBA" id="ARBA00023315"/>
    </source>
</evidence>
<keyword evidence="1 4" id="KW-0808">Transferase</keyword>
<organism evidence="4 5">
    <name type="scientific">Sphingomonas parva</name>
    <dbReference type="NCBI Taxonomy" id="2555898"/>
    <lineage>
        <taxon>Bacteria</taxon>
        <taxon>Pseudomonadati</taxon>
        <taxon>Pseudomonadota</taxon>
        <taxon>Alphaproteobacteria</taxon>
        <taxon>Sphingomonadales</taxon>
        <taxon>Sphingomonadaceae</taxon>
        <taxon>Sphingomonas</taxon>
    </lineage>
</organism>
<dbReference type="InterPro" id="IPR050832">
    <property type="entry name" value="Bact_Acetyltransf"/>
</dbReference>
<dbReference type="AlphaFoldDB" id="A0A4Y8ZKF6"/>
<sequence>MSADQVIVEEAGFADLDAVMRVMIDSFDPAFGEAWTAPQCAGLLPLPGVWLVLARDGVGAPLGFALSRTVAGEAELLLLAVKKSAQRRGVGDRLMQRFIRDAGERGAERLHLEVRDGNQAIGLYRRHGFSEVGRRRNYYSGASGQRFDALTLARSTKA</sequence>
<evidence type="ECO:0000259" key="3">
    <source>
        <dbReference type="PROSITE" id="PS51186"/>
    </source>
</evidence>
<reference evidence="4 5" key="1">
    <citation type="submission" date="2019-03" db="EMBL/GenBank/DDBJ databases">
        <title>Genome sequence of Sphingomonas sp. 17J27-24.</title>
        <authorList>
            <person name="Kim M."/>
            <person name="Maeng S."/>
            <person name="Sathiyaraj S."/>
        </authorList>
    </citation>
    <scope>NUCLEOTIDE SEQUENCE [LARGE SCALE GENOMIC DNA]</scope>
    <source>
        <strain evidence="4 5">17J27-24</strain>
    </source>
</reference>
<dbReference type="Gene3D" id="3.40.630.30">
    <property type="match status" value="1"/>
</dbReference>
<evidence type="ECO:0000313" key="5">
    <source>
        <dbReference type="Proteomes" id="UP000298213"/>
    </source>
</evidence>
<dbReference type="PROSITE" id="PS51186">
    <property type="entry name" value="GNAT"/>
    <property type="match status" value="1"/>
</dbReference>
<accession>A0A4Y8ZKF6</accession>
<dbReference type="Proteomes" id="UP000298213">
    <property type="component" value="Unassembled WGS sequence"/>
</dbReference>
<dbReference type="RefSeq" id="WP_135090411.1">
    <property type="nucleotide sequence ID" value="NZ_SPDV01000073.1"/>
</dbReference>